<name>T1D4M5_9ZZZZ</name>
<dbReference type="PROSITE" id="PS00449">
    <property type="entry name" value="ATPASE_A"/>
    <property type="match status" value="1"/>
</dbReference>
<keyword evidence="6 12" id="KW-0812">Transmembrane</keyword>
<gene>
    <name evidence="13" type="ORF">B1B_01676</name>
</gene>
<accession>T1D4M5</accession>
<evidence type="ECO:0000256" key="12">
    <source>
        <dbReference type="SAM" id="Phobius"/>
    </source>
</evidence>
<keyword evidence="4" id="KW-1003">Cell membrane</keyword>
<dbReference type="NCBIfam" id="NF004477">
    <property type="entry name" value="PRK05815.1-1"/>
    <property type="match status" value="1"/>
</dbReference>
<comment type="caution">
    <text evidence="13">The sequence shown here is derived from an EMBL/GenBank/DDBJ whole genome shotgun (WGS) entry which is preliminary data.</text>
</comment>
<comment type="subcellular location">
    <subcellularLocation>
        <location evidence="1">Membrane</location>
        <topology evidence="1">Multi-pass membrane protein</topology>
    </subcellularLocation>
</comment>
<keyword evidence="5" id="KW-0138">CF(0)</keyword>
<dbReference type="Pfam" id="PF00119">
    <property type="entry name" value="ATP-synt_A"/>
    <property type="match status" value="1"/>
</dbReference>
<dbReference type="HAMAP" id="MF_01393">
    <property type="entry name" value="ATP_synth_a_bact"/>
    <property type="match status" value="1"/>
</dbReference>
<protein>
    <submittedName>
        <fullName evidence="13">F0F1 ATP synthase subunit A</fullName>
    </submittedName>
</protein>
<dbReference type="SUPFAM" id="SSF81336">
    <property type="entry name" value="F1F0 ATP synthase subunit A"/>
    <property type="match status" value="1"/>
</dbReference>
<evidence type="ECO:0000256" key="6">
    <source>
        <dbReference type="ARBA" id="ARBA00022692"/>
    </source>
</evidence>
<dbReference type="PANTHER" id="PTHR42823">
    <property type="entry name" value="ATP SYNTHASE SUBUNIT A, CHLOROPLASTIC"/>
    <property type="match status" value="1"/>
</dbReference>
<dbReference type="GO" id="GO:0046933">
    <property type="term" value="F:proton-transporting ATP synthase activity, rotational mechanism"/>
    <property type="evidence" value="ECO:0007669"/>
    <property type="project" value="TreeGrafter"/>
</dbReference>
<feature type="transmembrane region" description="Helical" evidence="12">
    <location>
        <begin position="128"/>
        <end position="147"/>
    </location>
</feature>
<comment type="similarity">
    <text evidence="2">Belongs to the ATPase A chain family.</text>
</comment>
<evidence type="ECO:0000256" key="3">
    <source>
        <dbReference type="ARBA" id="ARBA00022448"/>
    </source>
</evidence>
<evidence type="ECO:0000256" key="7">
    <source>
        <dbReference type="ARBA" id="ARBA00022781"/>
    </source>
</evidence>
<sequence>MTSMQYIQEHMQYWEAGRGLLSIHLDTVIVSFALGLLLCGAGIWVARRATSGVPGRVQNFFEILVAFVDQQVRESFHGRNRLIAPLALTLFAWIWLMNFMDMLPVDLLPRLAHLFGAPHFKAVPTNDLNLTFALSVSVFLLMMFYNFRIKGFKGFGREVLSRPFGWYAAPINLVFRLIEDLAKPLSLSLRLFGNMFAGEMIFVLIAALLPWWFAWIPGLGWTLFHLLIITLQAFIFMMLTIVYLSMAHETH</sequence>
<evidence type="ECO:0000256" key="9">
    <source>
        <dbReference type="ARBA" id="ARBA00023065"/>
    </source>
</evidence>
<reference evidence="13" key="2">
    <citation type="journal article" date="2014" name="ISME J.">
        <title>Microbial stratification in low pH oxic and suboxic macroscopic growths along an acid mine drainage.</title>
        <authorList>
            <person name="Mendez-Garcia C."/>
            <person name="Mesa V."/>
            <person name="Sprenger R.R."/>
            <person name="Richter M."/>
            <person name="Diez M.S."/>
            <person name="Solano J."/>
            <person name="Bargiela R."/>
            <person name="Golyshina O.V."/>
            <person name="Manteca A."/>
            <person name="Ramos J.L."/>
            <person name="Gallego J.R."/>
            <person name="Llorente I."/>
            <person name="Martins Dos Santos V.A."/>
            <person name="Jensen O.N."/>
            <person name="Pelaez A.I."/>
            <person name="Sanchez J."/>
            <person name="Ferrer M."/>
        </authorList>
    </citation>
    <scope>NUCLEOTIDE SEQUENCE</scope>
</reference>
<organism evidence="13">
    <name type="scientific">mine drainage metagenome</name>
    <dbReference type="NCBI Taxonomy" id="410659"/>
    <lineage>
        <taxon>unclassified sequences</taxon>
        <taxon>metagenomes</taxon>
        <taxon>ecological metagenomes</taxon>
    </lineage>
</organism>
<feature type="transmembrane region" description="Helical" evidence="12">
    <location>
        <begin position="219"/>
        <end position="244"/>
    </location>
</feature>
<feature type="transmembrane region" description="Helical" evidence="12">
    <location>
        <begin position="191"/>
        <end position="213"/>
    </location>
</feature>
<dbReference type="AlphaFoldDB" id="T1D4M5"/>
<evidence type="ECO:0000313" key="13">
    <source>
        <dbReference type="EMBL" id="EQD76454.1"/>
    </source>
</evidence>
<feature type="transmembrane region" description="Helical" evidence="12">
    <location>
        <begin position="82"/>
        <end position="100"/>
    </location>
</feature>
<keyword evidence="11" id="KW-0066">ATP synthesis</keyword>
<evidence type="ECO:0000256" key="10">
    <source>
        <dbReference type="ARBA" id="ARBA00023136"/>
    </source>
</evidence>
<evidence type="ECO:0000256" key="11">
    <source>
        <dbReference type="ARBA" id="ARBA00023310"/>
    </source>
</evidence>
<reference evidence="13" key="1">
    <citation type="submission" date="2013-08" db="EMBL/GenBank/DDBJ databases">
        <authorList>
            <person name="Mendez C."/>
            <person name="Richter M."/>
            <person name="Ferrer M."/>
            <person name="Sanchez J."/>
        </authorList>
    </citation>
    <scope>NUCLEOTIDE SEQUENCE</scope>
</reference>
<keyword evidence="10 12" id="KW-0472">Membrane</keyword>
<dbReference type="InterPro" id="IPR045082">
    <property type="entry name" value="ATP_syn_F0_a_bact/chloroplast"/>
</dbReference>
<dbReference type="InterPro" id="IPR023011">
    <property type="entry name" value="ATP_synth_F0_asu_AS"/>
</dbReference>
<dbReference type="EMBL" id="AUZY01001054">
    <property type="protein sequence ID" value="EQD76454.1"/>
    <property type="molecule type" value="Genomic_DNA"/>
</dbReference>
<feature type="transmembrane region" description="Helical" evidence="12">
    <location>
        <begin position="20"/>
        <end position="46"/>
    </location>
</feature>
<evidence type="ECO:0000256" key="5">
    <source>
        <dbReference type="ARBA" id="ARBA00022547"/>
    </source>
</evidence>
<dbReference type="CDD" id="cd00310">
    <property type="entry name" value="ATP-synt_Fo_a_6"/>
    <property type="match status" value="1"/>
</dbReference>
<dbReference type="Gene3D" id="1.20.120.220">
    <property type="entry name" value="ATP synthase, F0 complex, subunit A"/>
    <property type="match status" value="1"/>
</dbReference>
<keyword evidence="8 12" id="KW-1133">Transmembrane helix</keyword>
<evidence type="ECO:0000256" key="4">
    <source>
        <dbReference type="ARBA" id="ARBA00022475"/>
    </source>
</evidence>
<dbReference type="GO" id="GO:0042777">
    <property type="term" value="P:proton motive force-driven plasma membrane ATP synthesis"/>
    <property type="evidence" value="ECO:0007669"/>
    <property type="project" value="TreeGrafter"/>
</dbReference>
<dbReference type="NCBIfam" id="TIGR01131">
    <property type="entry name" value="ATP_synt_6_or_A"/>
    <property type="match status" value="1"/>
</dbReference>
<dbReference type="PRINTS" id="PR00123">
    <property type="entry name" value="ATPASEA"/>
</dbReference>
<dbReference type="GO" id="GO:0045259">
    <property type="term" value="C:proton-transporting ATP synthase complex"/>
    <property type="evidence" value="ECO:0007669"/>
    <property type="project" value="UniProtKB-KW"/>
</dbReference>
<keyword evidence="3" id="KW-0813">Transport</keyword>
<keyword evidence="7" id="KW-0375">Hydrogen ion transport</keyword>
<dbReference type="InterPro" id="IPR000568">
    <property type="entry name" value="ATP_synth_F0_asu"/>
</dbReference>
<dbReference type="FunFam" id="1.20.120.220:FF:000002">
    <property type="entry name" value="ATP synthase subunit a"/>
    <property type="match status" value="1"/>
</dbReference>
<evidence type="ECO:0000256" key="1">
    <source>
        <dbReference type="ARBA" id="ARBA00004141"/>
    </source>
</evidence>
<proteinExistence type="inferred from homology"/>
<evidence type="ECO:0000256" key="8">
    <source>
        <dbReference type="ARBA" id="ARBA00022989"/>
    </source>
</evidence>
<keyword evidence="9" id="KW-0406">Ion transport</keyword>
<dbReference type="GO" id="GO:0005886">
    <property type="term" value="C:plasma membrane"/>
    <property type="evidence" value="ECO:0007669"/>
    <property type="project" value="TreeGrafter"/>
</dbReference>
<evidence type="ECO:0000256" key="2">
    <source>
        <dbReference type="ARBA" id="ARBA00006810"/>
    </source>
</evidence>
<dbReference type="PANTHER" id="PTHR42823:SF3">
    <property type="entry name" value="ATP SYNTHASE SUBUNIT A, CHLOROPLASTIC"/>
    <property type="match status" value="1"/>
</dbReference>
<dbReference type="InterPro" id="IPR035908">
    <property type="entry name" value="F0_ATP_A_sf"/>
</dbReference>